<dbReference type="InterPro" id="IPR025202">
    <property type="entry name" value="PLD-like_dom"/>
</dbReference>
<dbReference type="SMART" id="SM00155">
    <property type="entry name" value="PLDc"/>
    <property type="match status" value="2"/>
</dbReference>
<organism evidence="8 9">
    <name type="scientific">Sphingomonas suaedae</name>
    <dbReference type="NCBI Taxonomy" id="2599297"/>
    <lineage>
        <taxon>Bacteria</taxon>
        <taxon>Pseudomonadati</taxon>
        <taxon>Pseudomonadota</taxon>
        <taxon>Alphaproteobacteria</taxon>
        <taxon>Sphingomonadales</taxon>
        <taxon>Sphingomonadaceae</taxon>
        <taxon>Sphingomonas</taxon>
    </lineage>
</organism>
<dbReference type="GO" id="GO:0016020">
    <property type="term" value="C:membrane"/>
    <property type="evidence" value="ECO:0007669"/>
    <property type="project" value="TreeGrafter"/>
</dbReference>
<evidence type="ECO:0000256" key="5">
    <source>
        <dbReference type="ARBA" id="ARBA00029594"/>
    </source>
</evidence>
<proteinExistence type="predicted"/>
<keyword evidence="4" id="KW-0964">Secreted</keyword>
<gene>
    <name evidence="8" type="ORF">FPZ54_12850</name>
</gene>
<dbReference type="OrthoDB" id="9814092at2"/>
<accession>A0A518RH69</accession>
<name>A0A518RH69_9SPHN</name>
<dbReference type="KEGG" id="ssua:FPZ54_12850"/>
<evidence type="ECO:0000256" key="3">
    <source>
        <dbReference type="ARBA" id="ARBA00018392"/>
    </source>
</evidence>
<sequence>MEQAADPPPTIPPGLPPEPAPQPVFEIAGSRLQLLDTGPRRLEALMALIANARISLRLLYYIYTDDAVGERVRVALTDAVRRGVEVTLIVDGLGSDPAYDRDFFAPLREAGGRVCFFVPRLGRRYLLRNHQKIALADAEDAERARIIIGGFNIQDDYFGAPGSDGWRDLGLLVEGPTAARLGGYFDALWRWAKRPRAPLRVLRKALSHWSEPQGELRWLLGGPTRRLSPWARAVRRDLKRASAIDILAAYFFPSPAMLLRLGRAARRGGRVRVIVPSITDNHLTLHAARFTYRGLLRRGVRIFEYLPTKLHTKLFVIDDAVQIGSANFDMRSLFLNLEVMLRIEDRAFAAHVRAYVDAEVARSLEVTRALHRERTGPWMRMMQALTYFVVGVLDYRVTRSLNINRED</sequence>
<feature type="domain" description="PLD phosphodiesterase" evidence="7">
    <location>
        <begin position="306"/>
        <end position="332"/>
    </location>
</feature>
<dbReference type="Pfam" id="PF13091">
    <property type="entry name" value="PLDc_2"/>
    <property type="match status" value="2"/>
</dbReference>
<evidence type="ECO:0000256" key="6">
    <source>
        <dbReference type="SAM" id="MobiDB-lite"/>
    </source>
</evidence>
<dbReference type="PROSITE" id="PS50035">
    <property type="entry name" value="PLD"/>
    <property type="match status" value="2"/>
</dbReference>
<dbReference type="RefSeq" id="WP_145847774.1">
    <property type="nucleotide sequence ID" value="NZ_CP042239.1"/>
</dbReference>
<feature type="domain" description="PLD phosphodiesterase" evidence="7">
    <location>
        <begin position="125"/>
        <end position="157"/>
    </location>
</feature>
<dbReference type="GO" id="GO:0008808">
    <property type="term" value="F:cardiolipin synthase activity"/>
    <property type="evidence" value="ECO:0007669"/>
    <property type="project" value="TreeGrafter"/>
</dbReference>
<dbReference type="InterPro" id="IPR001736">
    <property type="entry name" value="PLipase_D/transphosphatidylase"/>
</dbReference>
<comment type="subcellular location">
    <subcellularLocation>
        <location evidence="2">Secreted</location>
    </subcellularLocation>
</comment>
<protein>
    <recommendedName>
        <fullName evidence="3">Phospholipase D</fullName>
    </recommendedName>
    <alternativeName>
        <fullName evidence="5">Choline phosphatase</fullName>
    </alternativeName>
</protein>
<feature type="region of interest" description="Disordered" evidence="6">
    <location>
        <begin position="1"/>
        <end position="22"/>
    </location>
</feature>
<dbReference type="PANTHER" id="PTHR21248">
    <property type="entry name" value="CARDIOLIPIN SYNTHASE"/>
    <property type="match status" value="1"/>
</dbReference>
<evidence type="ECO:0000256" key="1">
    <source>
        <dbReference type="ARBA" id="ARBA00003145"/>
    </source>
</evidence>
<keyword evidence="9" id="KW-1185">Reference proteome</keyword>
<dbReference type="Proteomes" id="UP000318055">
    <property type="component" value="Chromosome"/>
</dbReference>
<dbReference type="PANTHER" id="PTHR21248:SF23">
    <property type="entry name" value="CARDIOLIPIN SYNTHASE B"/>
    <property type="match status" value="1"/>
</dbReference>
<evidence type="ECO:0000256" key="2">
    <source>
        <dbReference type="ARBA" id="ARBA00004613"/>
    </source>
</evidence>
<dbReference type="Gene3D" id="3.30.870.10">
    <property type="entry name" value="Endonuclease Chain A"/>
    <property type="match status" value="2"/>
</dbReference>
<dbReference type="CDD" id="cd09110">
    <property type="entry name" value="PLDc_CLS_1"/>
    <property type="match status" value="1"/>
</dbReference>
<dbReference type="SUPFAM" id="SSF56024">
    <property type="entry name" value="Phospholipase D/nuclease"/>
    <property type="match status" value="2"/>
</dbReference>
<dbReference type="EMBL" id="CP042239">
    <property type="protein sequence ID" value="QDX26807.1"/>
    <property type="molecule type" value="Genomic_DNA"/>
</dbReference>
<reference evidence="8 9" key="1">
    <citation type="submission" date="2019-07" db="EMBL/GenBank/DDBJ databases">
        <title>Sphingomonas alkalisoli sp. nov., isolated from rhizosphere soil of Suaedae salsa.</title>
        <authorList>
            <person name="Zhang H."/>
            <person name="Xu L."/>
            <person name="Zhang J.-X."/>
            <person name="Sun J.-Q."/>
        </authorList>
    </citation>
    <scope>NUCLEOTIDE SEQUENCE [LARGE SCALE GENOMIC DNA]</scope>
    <source>
        <strain evidence="8 9">XS-10</strain>
    </source>
</reference>
<evidence type="ECO:0000313" key="9">
    <source>
        <dbReference type="Proteomes" id="UP000318055"/>
    </source>
</evidence>
<dbReference type="AlphaFoldDB" id="A0A518RH69"/>
<dbReference type="GO" id="GO:0032049">
    <property type="term" value="P:cardiolipin biosynthetic process"/>
    <property type="evidence" value="ECO:0007669"/>
    <property type="project" value="UniProtKB-ARBA"/>
</dbReference>
<evidence type="ECO:0000259" key="7">
    <source>
        <dbReference type="PROSITE" id="PS50035"/>
    </source>
</evidence>
<evidence type="ECO:0000313" key="8">
    <source>
        <dbReference type="EMBL" id="QDX26807.1"/>
    </source>
</evidence>
<evidence type="ECO:0000256" key="4">
    <source>
        <dbReference type="ARBA" id="ARBA00022525"/>
    </source>
</evidence>
<dbReference type="GO" id="GO:0005576">
    <property type="term" value="C:extracellular region"/>
    <property type="evidence" value="ECO:0007669"/>
    <property type="project" value="UniProtKB-SubCell"/>
</dbReference>
<comment type="function">
    <text evidence="1">Could be a virulence factor.</text>
</comment>